<dbReference type="Pfam" id="PF02518">
    <property type="entry name" value="HATPase_c"/>
    <property type="match status" value="1"/>
</dbReference>
<dbReference type="SUPFAM" id="SSF55874">
    <property type="entry name" value="ATPase domain of HSP90 chaperone/DNA topoisomerase II/histidine kinase"/>
    <property type="match status" value="1"/>
</dbReference>
<evidence type="ECO:0000256" key="5">
    <source>
        <dbReference type="ARBA" id="ARBA00022553"/>
    </source>
</evidence>
<evidence type="ECO:0000256" key="2">
    <source>
        <dbReference type="ARBA" id="ARBA00004651"/>
    </source>
</evidence>
<evidence type="ECO:0000256" key="10">
    <source>
        <dbReference type="ARBA" id="ARBA00022840"/>
    </source>
</evidence>
<dbReference type="SMART" id="SM00387">
    <property type="entry name" value="HATPase_c"/>
    <property type="match status" value="1"/>
</dbReference>
<keyword evidence="11 15" id="KW-1133">Transmembrane helix</keyword>
<dbReference type="InterPro" id="IPR035965">
    <property type="entry name" value="PAS-like_dom_sf"/>
</dbReference>
<evidence type="ECO:0000313" key="19">
    <source>
        <dbReference type="EMBL" id="MBC8431691.1"/>
    </source>
</evidence>
<dbReference type="Pfam" id="PF13188">
    <property type="entry name" value="PAS_8"/>
    <property type="match status" value="1"/>
</dbReference>
<dbReference type="Gene3D" id="3.30.565.10">
    <property type="entry name" value="Histidine kinase-like ATPase, C-terminal domain"/>
    <property type="match status" value="1"/>
</dbReference>
<dbReference type="NCBIfam" id="TIGR00229">
    <property type="entry name" value="sensory_box"/>
    <property type="match status" value="1"/>
</dbReference>
<evidence type="ECO:0000256" key="3">
    <source>
        <dbReference type="ARBA" id="ARBA00012438"/>
    </source>
</evidence>
<evidence type="ECO:0000259" key="18">
    <source>
        <dbReference type="PROSITE" id="PS50113"/>
    </source>
</evidence>
<evidence type="ECO:0000256" key="4">
    <source>
        <dbReference type="ARBA" id="ARBA00022475"/>
    </source>
</evidence>
<feature type="domain" description="Response regulatory" evidence="17">
    <location>
        <begin position="724"/>
        <end position="839"/>
    </location>
</feature>
<comment type="subcellular location">
    <subcellularLocation>
        <location evidence="2">Cell membrane</location>
        <topology evidence="2">Multi-pass membrane protein</topology>
    </subcellularLocation>
</comment>
<feature type="transmembrane region" description="Helical" evidence="15">
    <location>
        <begin position="302"/>
        <end position="321"/>
    </location>
</feature>
<keyword evidence="4" id="KW-1003">Cell membrane</keyword>
<dbReference type="Proteomes" id="UP000605201">
    <property type="component" value="Unassembled WGS sequence"/>
</dbReference>
<dbReference type="InterPro" id="IPR036097">
    <property type="entry name" value="HisK_dim/P_sf"/>
</dbReference>
<dbReference type="PROSITE" id="PS50109">
    <property type="entry name" value="HIS_KIN"/>
    <property type="match status" value="1"/>
</dbReference>
<dbReference type="InterPro" id="IPR001789">
    <property type="entry name" value="Sig_transdc_resp-reg_receiver"/>
</dbReference>
<evidence type="ECO:0000256" key="8">
    <source>
        <dbReference type="ARBA" id="ARBA00022741"/>
    </source>
</evidence>
<proteinExistence type="predicted"/>
<dbReference type="InterPro" id="IPR011006">
    <property type="entry name" value="CheY-like_superfamily"/>
</dbReference>
<evidence type="ECO:0000256" key="15">
    <source>
        <dbReference type="SAM" id="Phobius"/>
    </source>
</evidence>
<keyword evidence="10" id="KW-0067">ATP-binding</keyword>
<feature type="modified residue" description="4-aspartylphosphate" evidence="14">
    <location>
        <position position="773"/>
    </location>
</feature>
<accession>A0A8J6TLR5</accession>
<evidence type="ECO:0000256" key="6">
    <source>
        <dbReference type="ARBA" id="ARBA00022679"/>
    </source>
</evidence>
<dbReference type="SUPFAM" id="SSF52172">
    <property type="entry name" value="CheY-like"/>
    <property type="match status" value="1"/>
</dbReference>
<dbReference type="SUPFAM" id="SSF103190">
    <property type="entry name" value="Sensory domain-like"/>
    <property type="match status" value="1"/>
</dbReference>
<feature type="domain" description="Histidine kinase" evidence="16">
    <location>
        <begin position="477"/>
        <end position="704"/>
    </location>
</feature>
<dbReference type="GO" id="GO:0000155">
    <property type="term" value="F:phosphorelay sensor kinase activity"/>
    <property type="evidence" value="ECO:0007669"/>
    <property type="project" value="InterPro"/>
</dbReference>
<dbReference type="Pfam" id="PF02743">
    <property type="entry name" value="dCache_1"/>
    <property type="match status" value="1"/>
</dbReference>
<dbReference type="CDD" id="cd12914">
    <property type="entry name" value="PDC1_DGC_like"/>
    <property type="match status" value="1"/>
</dbReference>
<dbReference type="InterPro" id="IPR033479">
    <property type="entry name" value="dCache_1"/>
</dbReference>
<evidence type="ECO:0000256" key="11">
    <source>
        <dbReference type="ARBA" id="ARBA00022989"/>
    </source>
</evidence>
<dbReference type="CDD" id="cd00130">
    <property type="entry name" value="PAS"/>
    <property type="match status" value="1"/>
</dbReference>
<dbReference type="InterPro" id="IPR000014">
    <property type="entry name" value="PAS"/>
</dbReference>
<reference evidence="19 20" key="1">
    <citation type="submission" date="2020-08" db="EMBL/GenBank/DDBJ databases">
        <title>Bridging the membrane lipid divide: bacteria of the FCB group superphylum have the potential to synthesize archaeal ether lipids.</title>
        <authorList>
            <person name="Villanueva L."/>
            <person name="Von Meijenfeldt F.A.B."/>
            <person name="Westbye A.B."/>
            <person name="Yadav S."/>
            <person name="Hopmans E.C."/>
            <person name="Dutilh B.E."/>
            <person name="Sinninghe Damste J.S."/>
        </authorList>
    </citation>
    <scope>NUCLEOTIDE SEQUENCE [LARGE SCALE GENOMIC DNA]</scope>
    <source>
        <strain evidence="19">NIOZ-UU17</strain>
    </source>
</reference>
<dbReference type="PANTHER" id="PTHR43065">
    <property type="entry name" value="SENSOR HISTIDINE KINASE"/>
    <property type="match status" value="1"/>
</dbReference>
<comment type="caution">
    <text evidence="19">The sequence shown here is derived from an EMBL/GenBank/DDBJ whole genome shotgun (WGS) entry which is preliminary data.</text>
</comment>
<dbReference type="GO" id="GO:0005886">
    <property type="term" value="C:plasma membrane"/>
    <property type="evidence" value="ECO:0007669"/>
    <property type="project" value="UniProtKB-SubCell"/>
</dbReference>
<dbReference type="EC" id="2.7.13.3" evidence="3"/>
<evidence type="ECO:0000256" key="14">
    <source>
        <dbReference type="PROSITE-ProRule" id="PRU00169"/>
    </source>
</evidence>
<dbReference type="InterPro" id="IPR029151">
    <property type="entry name" value="Sensor-like_sf"/>
</dbReference>
<dbReference type="SUPFAM" id="SSF47384">
    <property type="entry name" value="Homodimeric domain of signal transducing histidine kinase"/>
    <property type="match status" value="1"/>
</dbReference>
<dbReference type="Gene3D" id="1.10.287.130">
    <property type="match status" value="1"/>
</dbReference>
<dbReference type="PROSITE" id="PS50110">
    <property type="entry name" value="RESPONSE_REGULATORY"/>
    <property type="match status" value="1"/>
</dbReference>
<keyword evidence="12" id="KW-0902">Two-component regulatory system</keyword>
<dbReference type="InterPro" id="IPR000700">
    <property type="entry name" value="PAS-assoc_C"/>
</dbReference>
<evidence type="ECO:0000259" key="16">
    <source>
        <dbReference type="PROSITE" id="PS50109"/>
    </source>
</evidence>
<dbReference type="InterPro" id="IPR005467">
    <property type="entry name" value="His_kinase_dom"/>
</dbReference>
<dbReference type="Pfam" id="PF00072">
    <property type="entry name" value="Response_reg"/>
    <property type="match status" value="1"/>
</dbReference>
<keyword evidence="7 15" id="KW-0812">Transmembrane</keyword>
<dbReference type="Gene3D" id="3.30.450.20">
    <property type="entry name" value="PAS domain"/>
    <property type="match status" value="3"/>
</dbReference>
<dbReference type="PANTHER" id="PTHR43065:SF46">
    <property type="entry name" value="C4-DICARBOXYLATE TRANSPORT SENSOR PROTEIN DCTB"/>
    <property type="match status" value="1"/>
</dbReference>
<dbReference type="Pfam" id="PF00512">
    <property type="entry name" value="HisKA"/>
    <property type="match status" value="1"/>
</dbReference>
<gene>
    <name evidence="19" type="ORF">H8D96_07200</name>
</gene>
<dbReference type="PROSITE" id="PS50113">
    <property type="entry name" value="PAC"/>
    <property type="match status" value="1"/>
</dbReference>
<dbReference type="SMART" id="SM00388">
    <property type="entry name" value="HisKA"/>
    <property type="match status" value="1"/>
</dbReference>
<dbReference type="PRINTS" id="PR00344">
    <property type="entry name" value="BCTRLSENSOR"/>
</dbReference>
<organism evidence="19 20">
    <name type="scientific">Candidatus Desulfatibia vada</name>
    <dbReference type="NCBI Taxonomy" id="2841696"/>
    <lineage>
        <taxon>Bacteria</taxon>
        <taxon>Pseudomonadati</taxon>
        <taxon>Thermodesulfobacteriota</taxon>
        <taxon>Desulfobacteria</taxon>
        <taxon>Desulfobacterales</taxon>
        <taxon>Desulfobacterales incertae sedis</taxon>
        <taxon>Candidatus Desulfatibia</taxon>
    </lineage>
</organism>
<evidence type="ECO:0000256" key="12">
    <source>
        <dbReference type="ARBA" id="ARBA00023012"/>
    </source>
</evidence>
<sequence length="841" mass="93780">MKLRTILLILGLLAFFSATTGGYLYYSSLSKYALKETEIQAASHSEKIKNLVSSFLTNNLKAVRALAGLKELGQALVNPKKIALSKANFILDHFHDSLEASVVYLMDQKGQTIASSNRDDPNSFVGKNYSFRPYFQQAMHGSPAVYMALGVTSIKRGVYYSHPVYGNSTSRPIGVVVVKASVEAIEKEFFSPMIHTPGMITFITGPRGVVFMSDHKELLFQVLWKIADKDLIEIAKSKQFGKGPWEWAGFKRKSKDRVVDKAGSEYLLFQNEIESLPSWNVVHLSNLEVISKTISTPIVRTIGYTIVALCVFIGLSVLILYNMAKSDIIRRIDAEEALRESEEKYRNLFNNAQVGLYRTRISDGKFVEANDALARMFGYEDRADILDAEYVTADNYVDPGTRENLLAILSEHGEFRNFEARLYRKDRSVAWFRYSGRIYPEKEYIEGVAADITEEKRLEEKLLQAQKMKAIGTLAGGVAHDLNNILSGIVTYPELILLDLPEDSPLRKPILTIQESGQKAAVIVQDLLTLARRGVAITEVVNLNDIICDHLESPEHEKLKSFHPGIDFEINLDPDLLNTLGSPVHLSKTITNLLSNAAEATPHAGTITVSTSNQYLDRPVRSYEDVQEGDYVVLSVVDSGVGMSEENLARIFEPFYTKKVMGRSGTGLGMAVVWGTIKDHNGYIDIESTSGKGTRFDLYFPVTRREPAEKRVAVSIEKFMGSEKILVVDDIKEQREIASQILTKLGYSVTTVSSGEEAVEYMKENSADLLILDMIMDPGIDGLDTYKKIIQIHPGQKAIIASGFSETDRVREAQRLGAGKYIKKPYALEKIGIAVRDALKK</sequence>
<keyword evidence="13 15" id="KW-0472">Membrane</keyword>
<dbReference type="AlphaFoldDB" id="A0A8J6TLR5"/>
<dbReference type="SMART" id="SM00448">
    <property type="entry name" value="REC"/>
    <property type="match status" value="1"/>
</dbReference>
<dbReference type="InterPro" id="IPR004358">
    <property type="entry name" value="Sig_transdc_His_kin-like_C"/>
</dbReference>
<keyword evidence="8" id="KW-0547">Nucleotide-binding</keyword>
<keyword evidence="9" id="KW-0418">Kinase</keyword>
<name>A0A8J6TLR5_9BACT</name>
<dbReference type="CDD" id="cd00082">
    <property type="entry name" value="HisKA"/>
    <property type="match status" value="1"/>
</dbReference>
<dbReference type="GO" id="GO:0005524">
    <property type="term" value="F:ATP binding"/>
    <property type="evidence" value="ECO:0007669"/>
    <property type="project" value="UniProtKB-KW"/>
</dbReference>
<evidence type="ECO:0000256" key="1">
    <source>
        <dbReference type="ARBA" id="ARBA00000085"/>
    </source>
</evidence>
<keyword evidence="5 14" id="KW-0597">Phosphoprotein</keyword>
<dbReference type="Gene3D" id="3.40.50.2300">
    <property type="match status" value="1"/>
</dbReference>
<dbReference type="InterPro" id="IPR003594">
    <property type="entry name" value="HATPase_dom"/>
</dbReference>
<evidence type="ECO:0000256" key="7">
    <source>
        <dbReference type="ARBA" id="ARBA00022692"/>
    </source>
</evidence>
<protein>
    <recommendedName>
        <fullName evidence="3">histidine kinase</fullName>
        <ecNumber evidence="3">2.7.13.3</ecNumber>
    </recommendedName>
</protein>
<dbReference type="InterPro" id="IPR036890">
    <property type="entry name" value="HATPase_C_sf"/>
</dbReference>
<evidence type="ECO:0000313" key="20">
    <source>
        <dbReference type="Proteomes" id="UP000605201"/>
    </source>
</evidence>
<feature type="domain" description="PAC" evidence="18">
    <location>
        <begin position="416"/>
        <end position="464"/>
    </location>
</feature>
<evidence type="ECO:0000256" key="13">
    <source>
        <dbReference type="ARBA" id="ARBA00023136"/>
    </source>
</evidence>
<evidence type="ECO:0000259" key="17">
    <source>
        <dbReference type="PROSITE" id="PS50110"/>
    </source>
</evidence>
<dbReference type="EMBL" id="JACNIG010000164">
    <property type="protein sequence ID" value="MBC8431691.1"/>
    <property type="molecule type" value="Genomic_DNA"/>
</dbReference>
<evidence type="ECO:0000256" key="9">
    <source>
        <dbReference type="ARBA" id="ARBA00022777"/>
    </source>
</evidence>
<dbReference type="SUPFAM" id="SSF55785">
    <property type="entry name" value="PYP-like sensor domain (PAS domain)"/>
    <property type="match status" value="1"/>
</dbReference>
<keyword evidence="6" id="KW-0808">Transferase</keyword>
<dbReference type="CDD" id="cd00156">
    <property type="entry name" value="REC"/>
    <property type="match status" value="1"/>
</dbReference>
<dbReference type="InterPro" id="IPR003661">
    <property type="entry name" value="HisK_dim/P_dom"/>
</dbReference>
<dbReference type="SMART" id="SM00091">
    <property type="entry name" value="PAS"/>
    <property type="match status" value="1"/>
</dbReference>
<comment type="catalytic activity">
    <reaction evidence="1">
        <text>ATP + protein L-histidine = ADP + protein N-phospho-L-histidine.</text>
        <dbReference type="EC" id="2.7.13.3"/>
    </reaction>
</comment>